<dbReference type="AlphaFoldDB" id="A0A9X4M514"/>
<gene>
    <name evidence="3" type="ORF">NVS88_21525</name>
</gene>
<protein>
    <recommendedName>
        <fullName evidence="5">DUF3093 domain-containing protein</fullName>
    </recommendedName>
</protein>
<dbReference type="Proteomes" id="UP001152755">
    <property type="component" value="Unassembled WGS sequence"/>
</dbReference>
<evidence type="ECO:0000313" key="3">
    <source>
        <dbReference type="EMBL" id="MDG3017140.1"/>
    </source>
</evidence>
<keyword evidence="2" id="KW-1133">Transmembrane helix</keyword>
<comment type="caution">
    <text evidence="3">The sequence shown here is derived from an EMBL/GenBank/DDBJ whole genome shotgun (WGS) entry which is preliminary data.</text>
</comment>
<feature type="region of interest" description="Disordered" evidence="1">
    <location>
        <begin position="176"/>
        <end position="201"/>
    </location>
</feature>
<organism evidence="3 4">
    <name type="scientific">Speluncibacter jeojiensis</name>
    <dbReference type="NCBI Taxonomy" id="2710754"/>
    <lineage>
        <taxon>Bacteria</taxon>
        <taxon>Bacillati</taxon>
        <taxon>Actinomycetota</taxon>
        <taxon>Actinomycetes</taxon>
        <taxon>Mycobacteriales</taxon>
        <taxon>Speluncibacteraceae</taxon>
        <taxon>Speluncibacter</taxon>
    </lineage>
</organism>
<keyword evidence="2" id="KW-0812">Transmembrane</keyword>
<sequence>MTAARPEPTAPQPSEAAADVLFSEPGARRRGLWFGPLFGLAGFLVDLIIGGGVHVVVWLAAALIILVFTPLPIRAARMHASVELTRATLRQGTETTPLHQIVRIFDAPPDDRANDDPREPWESARALGELPGVPRRRTGIGLQLRNGTLVQAWAKDDELLRTSLTEALVAWYRAHPRRRPQQGAAGGRDDAGETGRNDDHG</sequence>
<feature type="compositionally biased region" description="Basic and acidic residues" evidence="1">
    <location>
        <begin position="187"/>
        <end position="201"/>
    </location>
</feature>
<accession>A0A9X4M514</accession>
<reference evidence="3" key="1">
    <citation type="submission" date="2022-08" db="EMBL/GenBank/DDBJ databases">
        <title>Genome analysis of Corynebacteriales strain.</title>
        <authorList>
            <person name="Lee S.D."/>
        </authorList>
    </citation>
    <scope>NUCLEOTIDE SEQUENCE</scope>
    <source>
        <strain evidence="3">D3-21</strain>
    </source>
</reference>
<feature type="transmembrane region" description="Helical" evidence="2">
    <location>
        <begin position="55"/>
        <end position="73"/>
    </location>
</feature>
<evidence type="ECO:0000256" key="2">
    <source>
        <dbReference type="SAM" id="Phobius"/>
    </source>
</evidence>
<evidence type="ECO:0008006" key="5">
    <source>
        <dbReference type="Google" id="ProtNLM"/>
    </source>
</evidence>
<proteinExistence type="predicted"/>
<dbReference type="EMBL" id="JANRHA010000025">
    <property type="protein sequence ID" value="MDG3017140.1"/>
    <property type="molecule type" value="Genomic_DNA"/>
</dbReference>
<name>A0A9X4M514_9ACTN</name>
<evidence type="ECO:0000256" key="1">
    <source>
        <dbReference type="SAM" id="MobiDB-lite"/>
    </source>
</evidence>
<dbReference type="RefSeq" id="WP_332520812.1">
    <property type="nucleotide sequence ID" value="NZ_JANRHA010000025.1"/>
</dbReference>
<evidence type="ECO:0000313" key="4">
    <source>
        <dbReference type="Proteomes" id="UP001152755"/>
    </source>
</evidence>
<feature type="transmembrane region" description="Helical" evidence="2">
    <location>
        <begin position="31"/>
        <end position="49"/>
    </location>
</feature>
<keyword evidence="4" id="KW-1185">Reference proteome</keyword>
<keyword evidence="2" id="KW-0472">Membrane</keyword>